<dbReference type="Gene3D" id="3.10.350.10">
    <property type="entry name" value="LysM domain"/>
    <property type="match status" value="1"/>
</dbReference>
<dbReference type="SUPFAM" id="SSF54106">
    <property type="entry name" value="LysM domain"/>
    <property type="match status" value="1"/>
</dbReference>
<dbReference type="Proteomes" id="UP000823912">
    <property type="component" value="Unassembled WGS sequence"/>
</dbReference>
<dbReference type="Pfam" id="PF01476">
    <property type="entry name" value="LysM"/>
    <property type="match status" value="1"/>
</dbReference>
<evidence type="ECO:0000313" key="3">
    <source>
        <dbReference type="EMBL" id="HIR71870.1"/>
    </source>
</evidence>
<evidence type="ECO:0000313" key="4">
    <source>
        <dbReference type="Proteomes" id="UP000823912"/>
    </source>
</evidence>
<dbReference type="InterPro" id="IPR018392">
    <property type="entry name" value="LysM"/>
</dbReference>
<feature type="domain" description="LysM" evidence="2">
    <location>
        <begin position="39"/>
        <end position="90"/>
    </location>
</feature>
<dbReference type="PROSITE" id="PS51257">
    <property type="entry name" value="PROKAR_LIPOPROTEIN"/>
    <property type="match status" value="1"/>
</dbReference>
<dbReference type="EMBL" id="DVHM01000189">
    <property type="protein sequence ID" value="HIR71870.1"/>
    <property type="molecule type" value="Genomic_DNA"/>
</dbReference>
<keyword evidence="1" id="KW-0732">Signal</keyword>
<gene>
    <name evidence="3" type="ORF">IAA55_11410</name>
</gene>
<accession>A0A9D1JBT4</accession>
<dbReference type="InterPro" id="IPR036779">
    <property type="entry name" value="LysM_dom_sf"/>
</dbReference>
<sequence length="95" mass="10983">MQRRAFLLSAFCLLLLFSCSYVFTSRAQNSNETVKYYRSIEVAPGDTLWDIAGDYTSVEYKDRYAYIDEVKKLNHLTSDQISAGEFLTVPYYDVP</sequence>
<organism evidence="3 4">
    <name type="scientific">Candidatus Pullilachnospira gallistercoris</name>
    <dbReference type="NCBI Taxonomy" id="2840911"/>
    <lineage>
        <taxon>Bacteria</taxon>
        <taxon>Bacillati</taxon>
        <taxon>Bacillota</taxon>
        <taxon>Clostridia</taxon>
        <taxon>Lachnospirales</taxon>
        <taxon>Lachnospiraceae</taxon>
        <taxon>Lachnospiraceae incertae sedis</taxon>
        <taxon>Candidatus Pullilachnospira</taxon>
    </lineage>
</organism>
<feature type="chain" id="PRO_5039550529" evidence="1">
    <location>
        <begin position="28"/>
        <end position="95"/>
    </location>
</feature>
<reference evidence="3" key="1">
    <citation type="submission" date="2020-10" db="EMBL/GenBank/DDBJ databases">
        <authorList>
            <person name="Gilroy R."/>
        </authorList>
    </citation>
    <scope>NUCLEOTIDE SEQUENCE</scope>
    <source>
        <strain evidence="3">ChiSjej5B23-6657</strain>
    </source>
</reference>
<feature type="signal peptide" evidence="1">
    <location>
        <begin position="1"/>
        <end position="27"/>
    </location>
</feature>
<protein>
    <submittedName>
        <fullName evidence="3">LysM peptidoglycan-binding domain-containing protein</fullName>
    </submittedName>
</protein>
<dbReference type="CDD" id="cd00118">
    <property type="entry name" value="LysM"/>
    <property type="match status" value="1"/>
</dbReference>
<evidence type="ECO:0000259" key="2">
    <source>
        <dbReference type="SMART" id="SM00257"/>
    </source>
</evidence>
<reference evidence="3" key="2">
    <citation type="journal article" date="2021" name="PeerJ">
        <title>Extensive microbial diversity within the chicken gut microbiome revealed by metagenomics and culture.</title>
        <authorList>
            <person name="Gilroy R."/>
            <person name="Ravi A."/>
            <person name="Getino M."/>
            <person name="Pursley I."/>
            <person name="Horton D.L."/>
            <person name="Alikhan N.F."/>
            <person name="Baker D."/>
            <person name="Gharbi K."/>
            <person name="Hall N."/>
            <person name="Watson M."/>
            <person name="Adriaenssens E.M."/>
            <person name="Foster-Nyarko E."/>
            <person name="Jarju S."/>
            <person name="Secka A."/>
            <person name="Antonio M."/>
            <person name="Oren A."/>
            <person name="Chaudhuri R.R."/>
            <person name="La Ragione R."/>
            <person name="Hildebrand F."/>
            <person name="Pallen M.J."/>
        </authorList>
    </citation>
    <scope>NUCLEOTIDE SEQUENCE</scope>
    <source>
        <strain evidence="3">ChiSjej5B23-6657</strain>
    </source>
</reference>
<comment type="caution">
    <text evidence="3">The sequence shown here is derived from an EMBL/GenBank/DDBJ whole genome shotgun (WGS) entry which is preliminary data.</text>
</comment>
<proteinExistence type="predicted"/>
<name>A0A9D1JBT4_9FIRM</name>
<dbReference type="SMART" id="SM00257">
    <property type="entry name" value="LysM"/>
    <property type="match status" value="1"/>
</dbReference>
<evidence type="ECO:0000256" key="1">
    <source>
        <dbReference type="SAM" id="SignalP"/>
    </source>
</evidence>
<dbReference type="AlphaFoldDB" id="A0A9D1JBT4"/>